<comment type="caution">
    <text evidence="2">The sequence shown here is derived from an EMBL/GenBank/DDBJ whole genome shotgun (WGS) entry which is preliminary data.</text>
</comment>
<dbReference type="RefSeq" id="WP_290300523.1">
    <property type="nucleotide sequence ID" value="NZ_JAUFQR010000001.1"/>
</dbReference>
<reference evidence="3" key="1">
    <citation type="journal article" date="2019" name="Int. J. Syst. Evol. Microbiol.">
        <title>The Global Catalogue of Microorganisms (GCM) 10K type strain sequencing project: providing services to taxonomists for standard genome sequencing and annotation.</title>
        <authorList>
            <consortium name="The Broad Institute Genomics Platform"/>
            <consortium name="The Broad Institute Genome Sequencing Center for Infectious Disease"/>
            <person name="Wu L."/>
            <person name="Ma J."/>
        </authorList>
    </citation>
    <scope>NUCLEOTIDE SEQUENCE [LARGE SCALE GENOMIC DNA]</scope>
    <source>
        <strain evidence="3">CECT 7798</strain>
    </source>
</reference>
<evidence type="ECO:0000313" key="2">
    <source>
        <dbReference type="EMBL" id="MFC3758563.1"/>
    </source>
</evidence>
<name>A0ABV7XZY4_9FLAO</name>
<feature type="domain" description="HTH cro/C1-type" evidence="1">
    <location>
        <begin position="18"/>
        <end position="72"/>
    </location>
</feature>
<evidence type="ECO:0000259" key="1">
    <source>
        <dbReference type="PROSITE" id="PS50943"/>
    </source>
</evidence>
<dbReference type="PROSITE" id="PS50943">
    <property type="entry name" value="HTH_CROC1"/>
    <property type="match status" value="1"/>
</dbReference>
<dbReference type="InterPro" id="IPR001387">
    <property type="entry name" value="Cro/C1-type_HTH"/>
</dbReference>
<organism evidence="2 3">
    <name type="scientific">Chryseobacterium tructae</name>
    <dbReference type="NCBI Taxonomy" id="1037380"/>
    <lineage>
        <taxon>Bacteria</taxon>
        <taxon>Pseudomonadati</taxon>
        <taxon>Bacteroidota</taxon>
        <taxon>Flavobacteriia</taxon>
        <taxon>Flavobacteriales</taxon>
        <taxon>Weeksellaceae</taxon>
        <taxon>Chryseobacterium group</taxon>
        <taxon>Chryseobacterium</taxon>
    </lineage>
</organism>
<protein>
    <submittedName>
        <fullName evidence="2">Helix-turn-helix domain-containing protein</fullName>
    </submittedName>
</protein>
<gene>
    <name evidence="2" type="ORF">ACFONJ_21490</name>
</gene>
<dbReference type="SUPFAM" id="SSF47413">
    <property type="entry name" value="lambda repressor-like DNA-binding domains"/>
    <property type="match status" value="1"/>
</dbReference>
<proteinExistence type="predicted"/>
<dbReference type="Proteomes" id="UP001595735">
    <property type="component" value="Unassembled WGS sequence"/>
</dbReference>
<evidence type="ECO:0000313" key="3">
    <source>
        <dbReference type="Proteomes" id="UP001595735"/>
    </source>
</evidence>
<keyword evidence="3" id="KW-1185">Reference proteome</keyword>
<dbReference type="Gene3D" id="1.10.260.40">
    <property type="entry name" value="lambda repressor-like DNA-binding domains"/>
    <property type="match status" value="1"/>
</dbReference>
<accession>A0ABV7XZY4</accession>
<sequence length="82" mass="9326">MATNSEKIAFLQGFGKRVQELREGKQLSLRQLAQNCEIDYSDIGKIEKGLRNIQMSTILELSKGLDIAPQELFNFKINENPN</sequence>
<dbReference type="Pfam" id="PF01381">
    <property type="entry name" value="HTH_3"/>
    <property type="match status" value="1"/>
</dbReference>
<dbReference type="EMBL" id="JBHRYO010000002">
    <property type="protein sequence ID" value="MFC3758563.1"/>
    <property type="molecule type" value="Genomic_DNA"/>
</dbReference>
<dbReference type="CDD" id="cd00093">
    <property type="entry name" value="HTH_XRE"/>
    <property type="match status" value="1"/>
</dbReference>
<dbReference type="InterPro" id="IPR010982">
    <property type="entry name" value="Lambda_DNA-bd_dom_sf"/>
</dbReference>
<dbReference type="SMART" id="SM00530">
    <property type="entry name" value="HTH_XRE"/>
    <property type="match status" value="1"/>
</dbReference>